<keyword evidence="2" id="KW-1185">Reference proteome</keyword>
<gene>
    <name evidence="1" type="ORF">DF182_30880</name>
</gene>
<dbReference type="EMBL" id="QFFJ01000002">
    <property type="protein sequence ID" value="RBL90838.1"/>
    <property type="molecule type" value="Genomic_DNA"/>
</dbReference>
<name>A0A365XXN3_9BACT</name>
<dbReference type="RefSeq" id="WP_113619595.1">
    <property type="nucleotide sequence ID" value="NZ_QFFJ01000002.1"/>
</dbReference>
<organism evidence="1 2">
    <name type="scientific">Chitinophaga flava</name>
    <dbReference type="NCBI Taxonomy" id="2259036"/>
    <lineage>
        <taxon>Bacteria</taxon>
        <taxon>Pseudomonadati</taxon>
        <taxon>Bacteroidota</taxon>
        <taxon>Chitinophagia</taxon>
        <taxon>Chitinophagales</taxon>
        <taxon>Chitinophagaceae</taxon>
        <taxon>Chitinophaga</taxon>
    </lineage>
</organism>
<dbReference type="SUPFAM" id="SSF52540">
    <property type="entry name" value="P-loop containing nucleoside triphosphate hydrolases"/>
    <property type="match status" value="1"/>
</dbReference>
<dbReference type="Gene3D" id="3.40.50.300">
    <property type="entry name" value="P-loop containing nucleotide triphosphate hydrolases"/>
    <property type="match status" value="1"/>
</dbReference>
<protein>
    <submittedName>
        <fullName evidence="1">Error-prone repair protein ImuA</fullName>
    </submittedName>
</protein>
<reference evidence="1 2" key="1">
    <citation type="submission" date="2018-05" db="EMBL/GenBank/DDBJ databases">
        <title>Chitinophaga sp. K3CV102501T nov., isolated from isolated from a monsoon evergreen broad-leaved forest soil.</title>
        <authorList>
            <person name="Lv Y."/>
        </authorList>
    </citation>
    <scope>NUCLEOTIDE SEQUENCE [LARGE SCALE GENOMIC DNA]</scope>
    <source>
        <strain evidence="1 2">GDMCC 1.1325</strain>
    </source>
</reference>
<dbReference type="AlphaFoldDB" id="A0A365XXN3"/>
<accession>A0A365XXN3</accession>
<comment type="caution">
    <text evidence="1">The sequence shown here is derived from an EMBL/GenBank/DDBJ whole genome shotgun (WGS) entry which is preliminary data.</text>
</comment>
<dbReference type="Proteomes" id="UP000253410">
    <property type="component" value="Unassembled WGS sequence"/>
</dbReference>
<dbReference type="OrthoDB" id="836928at2"/>
<evidence type="ECO:0000313" key="2">
    <source>
        <dbReference type="Proteomes" id="UP000253410"/>
    </source>
</evidence>
<dbReference type="InterPro" id="IPR027417">
    <property type="entry name" value="P-loop_NTPase"/>
</dbReference>
<evidence type="ECO:0000313" key="1">
    <source>
        <dbReference type="EMBL" id="RBL90838.1"/>
    </source>
</evidence>
<sequence length="244" mass="27509">MKQPAERNEVIARLRGEILSTRGPVFSSHSHEYPDLGPLNRAFPEDYFPFRGTHEFISHNSETAAATLGFMAAMLSRLMKGPEMAIWVGVHRTLFPPGLKAFCLVPDRIIFVDLVSEKDMLWVVEECLKCNALAAVVGEIPDVHPIAFRRLQLAVEKSGVPCLLHRHRPRNVENTVCTTRWMITPVASITDDGLPGVGYPQWQVALLKVRNGRPGNWQLSWDGQQFQHSSTERMEEQHVHIKAG</sequence>
<proteinExistence type="predicted"/>